<keyword evidence="6" id="KW-1185">Reference proteome</keyword>
<dbReference type="PANTHER" id="PTHR31756">
    <property type="entry name" value="PYRUVATE, PHOSPHATE DIKINASE REGULATORY PROTEIN 1, CHLOROPLASTIC"/>
    <property type="match status" value="1"/>
</dbReference>
<keyword evidence="1" id="KW-0723">Serine/threonine-protein kinase</keyword>
<evidence type="ECO:0000256" key="2">
    <source>
        <dbReference type="ARBA" id="ARBA00022679"/>
    </source>
</evidence>
<dbReference type="Pfam" id="PF03618">
    <property type="entry name" value="Kinase-PPPase"/>
    <property type="match status" value="1"/>
</dbReference>
<dbReference type="OrthoDB" id="416832at2759"/>
<protein>
    <submittedName>
        <fullName evidence="5">Uncharacterized protein</fullName>
    </submittedName>
</protein>
<organism evidence="5 6">
    <name type="scientific">Anisodus acutangulus</name>
    <dbReference type="NCBI Taxonomy" id="402998"/>
    <lineage>
        <taxon>Eukaryota</taxon>
        <taxon>Viridiplantae</taxon>
        <taxon>Streptophyta</taxon>
        <taxon>Embryophyta</taxon>
        <taxon>Tracheophyta</taxon>
        <taxon>Spermatophyta</taxon>
        <taxon>Magnoliopsida</taxon>
        <taxon>eudicotyledons</taxon>
        <taxon>Gunneridae</taxon>
        <taxon>Pentapetalae</taxon>
        <taxon>asterids</taxon>
        <taxon>lamiids</taxon>
        <taxon>Solanales</taxon>
        <taxon>Solanaceae</taxon>
        <taxon>Solanoideae</taxon>
        <taxon>Hyoscyameae</taxon>
        <taxon>Anisodus</taxon>
    </lineage>
</organism>
<comment type="caution">
    <text evidence="5">The sequence shown here is derived from an EMBL/GenBank/DDBJ whole genome shotgun (WGS) entry which is preliminary data.</text>
</comment>
<keyword evidence="4" id="KW-0418">Kinase</keyword>
<name>A0A9Q1MDJ0_9SOLA</name>
<gene>
    <name evidence="5" type="ORF">K7X08_023043</name>
</gene>
<sequence>MISDGTGWTVEHAVNAAFGQFDYCFVDRVCPVNTHLFSGIDDVDQLMEIIKQAAKEGAMVVYTLAEPSTAESAKQACQHWGVASSNMLGPLTDAIGGHLGVSPSSLPRWAPEGEKTLSEEYFRRIEAIEFTIKQDDGALPRNLHMADIVLTGVSRSGKTPLSIYIAQKGYKVANVPIVMNIDLPKTL</sequence>
<evidence type="ECO:0000256" key="1">
    <source>
        <dbReference type="ARBA" id="ARBA00022527"/>
    </source>
</evidence>
<evidence type="ECO:0000313" key="6">
    <source>
        <dbReference type="Proteomes" id="UP001152561"/>
    </source>
</evidence>
<reference evidence="6" key="1">
    <citation type="journal article" date="2023" name="Proc. Natl. Acad. Sci. U.S.A.">
        <title>Genomic and structural basis for evolution of tropane alkaloid biosynthesis.</title>
        <authorList>
            <person name="Wanga Y.-J."/>
            <person name="Taina T."/>
            <person name="Yua J.-Y."/>
            <person name="Lia J."/>
            <person name="Xua B."/>
            <person name="Chenc J."/>
            <person name="D'Auriad J.C."/>
            <person name="Huanga J.-P."/>
            <person name="Huanga S.-X."/>
        </authorList>
    </citation>
    <scope>NUCLEOTIDE SEQUENCE [LARGE SCALE GENOMIC DNA]</scope>
    <source>
        <strain evidence="6">cv. KIB-2019</strain>
    </source>
</reference>
<keyword evidence="3" id="KW-0547">Nucleotide-binding</keyword>
<keyword evidence="2" id="KW-0808">Transferase</keyword>
<evidence type="ECO:0000256" key="3">
    <source>
        <dbReference type="ARBA" id="ARBA00022741"/>
    </source>
</evidence>
<dbReference type="AlphaFoldDB" id="A0A9Q1MDJ0"/>
<evidence type="ECO:0000256" key="4">
    <source>
        <dbReference type="ARBA" id="ARBA00022777"/>
    </source>
</evidence>
<dbReference type="InterPro" id="IPR005177">
    <property type="entry name" value="Kinase-pyrophosphorylase"/>
</dbReference>
<dbReference type="GO" id="GO:0004674">
    <property type="term" value="F:protein serine/threonine kinase activity"/>
    <property type="evidence" value="ECO:0007669"/>
    <property type="project" value="UniProtKB-KW"/>
</dbReference>
<dbReference type="GO" id="GO:0005524">
    <property type="term" value="F:ATP binding"/>
    <property type="evidence" value="ECO:0007669"/>
    <property type="project" value="InterPro"/>
</dbReference>
<dbReference type="PANTHER" id="PTHR31756:SF3">
    <property type="entry name" value="PYRUVATE, PHOSPHATE DIKINASE REGULATORY PROTEIN 1, CHLOROPLASTIC"/>
    <property type="match status" value="1"/>
</dbReference>
<dbReference type="Proteomes" id="UP001152561">
    <property type="component" value="Unassembled WGS sequence"/>
</dbReference>
<accession>A0A9Q1MDJ0</accession>
<proteinExistence type="predicted"/>
<evidence type="ECO:0000313" key="5">
    <source>
        <dbReference type="EMBL" id="KAJ8556285.1"/>
    </source>
</evidence>
<dbReference type="EMBL" id="JAJAGQ010000008">
    <property type="protein sequence ID" value="KAJ8556285.1"/>
    <property type="molecule type" value="Genomic_DNA"/>
</dbReference>